<keyword evidence="5 6" id="KW-0472">Membrane</keyword>
<evidence type="ECO:0000256" key="6">
    <source>
        <dbReference type="SAM" id="Phobius"/>
    </source>
</evidence>
<dbReference type="Proteomes" id="UP000190188">
    <property type="component" value="Unassembled WGS sequence"/>
</dbReference>
<dbReference type="GO" id="GO:0005886">
    <property type="term" value="C:plasma membrane"/>
    <property type="evidence" value="ECO:0007669"/>
    <property type="project" value="UniProtKB-SubCell"/>
</dbReference>
<evidence type="ECO:0000256" key="5">
    <source>
        <dbReference type="ARBA" id="ARBA00023136"/>
    </source>
</evidence>
<feature type="transmembrane region" description="Helical" evidence="6">
    <location>
        <begin position="12"/>
        <end position="40"/>
    </location>
</feature>
<dbReference type="PANTHER" id="PTHR30509:SF27">
    <property type="entry name" value="UPF0421 PROTEIN YGAE"/>
    <property type="match status" value="1"/>
</dbReference>
<keyword evidence="4 6" id="KW-1133">Transmembrane helix</keyword>
<evidence type="ECO:0000313" key="8">
    <source>
        <dbReference type="Proteomes" id="UP000190188"/>
    </source>
</evidence>
<reference evidence="7 8" key="1">
    <citation type="submission" date="2017-01" db="EMBL/GenBank/DDBJ databases">
        <title>Genome analysis of Paenibacillus selenitrireducens ES3-24.</title>
        <authorList>
            <person name="Xu D."/>
            <person name="Yao R."/>
            <person name="Zheng S."/>
        </authorList>
    </citation>
    <scope>NUCLEOTIDE SEQUENCE [LARGE SCALE GENOMIC DNA]</scope>
    <source>
        <strain evidence="7 8">ES3-24</strain>
    </source>
</reference>
<evidence type="ECO:0000313" key="7">
    <source>
        <dbReference type="EMBL" id="OPA79403.1"/>
    </source>
</evidence>
<feature type="transmembrane region" description="Helical" evidence="6">
    <location>
        <begin position="122"/>
        <end position="141"/>
    </location>
</feature>
<evidence type="ECO:0000256" key="4">
    <source>
        <dbReference type="ARBA" id="ARBA00022989"/>
    </source>
</evidence>
<keyword evidence="8" id="KW-1185">Reference proteome</keyword>
<evidence type="ECO:0000256" key="3">
    <source>
        <dbReference type="ARBA" id="ARBA00022692"/>
    </source>
</evidence>
<name>A0A1T2XID1_9BACL</name>
<evidence type="ECO:0000256" key="1">
    <source>
        <dbReference type="ARBA" id="ARBA00004651"/>
    </source>
</evidence>
<accession>A0A1T2XID1</accession>
<comment type="subcellular location">
    <subcellularLocation>
        <location evidence="1">Cell membrane</location>
        <topology evidence="1">Multi-pass membrane protein</topology>
    </subcellularLocation>
</comment>
<dbReference type="STRING" id="1324314.BVG16_10005"/>
<protein>
    <submittedName>
        <fullName evidence="7">Uncharacterized protein</fullName>
    </submittedName>
</protein>
<comment type="caution">
    <text evidence="7">The sequence shown here is derived from an EMBL/GenBank/DDBJ whole genome shotgun (WGS) entry which is preliminary data.</text>
</comment>
<evidence type="ECO:0000256" key="2">
    <source>
        <dbReference type="ARBA" id="ARBA00022475"/>
    </source>
</evidence>
<dbReference type="OrthoDB" id="1653617at2"/>
<proteinExistence type="predicted"/>
<dbReference type="Pfam" id="PF06081">
    <property type="entry name" value="ArAE_1"/>
    <property type="match status" value="1"/>
</dbReference>
<keyword evidence="3 6" id="KW-0812">Transmembrane</keyword>
<organism evidence="7 8">
    <name type="scientific">Paenibacillus selenitireducens</name>
    <dbReference type="NCBI Taxonomy" id="1324314"/>
    <lineage>
        <taxon>Bacteria</taxon>
        <taxon>Bacillati</taxon>
        <taxon>Bacillota</taxon>
        <taxon>Bacilli</taxon>
        <taxon>Bacillales</taxon>
        <taxon>Paenibacillaceae</taxon>
        <taxon>Paenibacillus</taxon>
    </lineage>
</organism>
<dbReference type="PANTHER" id="PTHR30509">
    <property type="entry name" value="P-HYDROXYBENZOIC ACID EFFLUX PUMP SUBUNIT-RELATED"/>
    <property type="match status" value="1"/>
</dbReference>
<dbReference type="AlphaFoldDB" id="A0A1T2XID1"/>
<keyword evidence="2" id="KW-1003">Cell membrane</keyword>
<sequence length="342" mass="38905">MALGPRVLKTGIAVTLALYLSMLLEFKTPVIAAVAAIFAMQPSIYRSWRYFLDQLQTNTLGAAIALLAGMAFPADPLTAGITCIVVIMICLKMKMGETIGLTLVTVIAVMEASGQWDFALSRFFQTLTGIGSAFVINIVFFPPKPDVQFLKQMDSVFQRLSLLLRTAISDEIKESSFRTEQHTLLSDMQSLQDKFKLFEEETKKIKRAKYRRSRQIVVYKQMLNTLLKGYEVLESIENHYFQSPRSEETKQMFDEHLELLTKGHEHVLLKLEDKVKPDSGHMDPIEMENEKFLHDAMQSTMQSEEGERRLSIVAAACYEYGFQIVRLDRLSGHVEFDEKPQG</sequence>
<dbReference type="EMBL" id="MSZX01000003">
    <property type="protein sequence ID" value="OPA79403.1"/>
    <property type="molecule type" value="Genomic_DNA"/>
</dbReference>
<gene>
    <name evidence="7" type="ORF">BVG16_10005</name>
</gene>
<feature type="transmembrane region" description="Helical" evidence="6">
    <location>
        <begin position="60"/>
        <end position="91"/>
    </location>
</feature>
<dbReference type="RefSeq" id="WP_078498404.1">
    <property type="nucleotide sequence ID" value="NZ_MSZX01000003.1"/>
</dbReference>
<dbReference type="InterPro" id="IPR010343">
    <property type="entry name" value="ArAE_1"/>
</dbReference>